<evidence type="ECO:0000256" key="6">
    <source>
        <dbReference type="ARBA" id="ARBA00022777"/>
    </source>
</evidence>
<evidence type="ECO:0000256" key="2">
    <source>
        <dbReference type="ARBA" id="ARBA00022448"/>
    </source>
</evidence>
<keyword evidence="5" id="KW-0598">Phosphotransferase system</keyword>
<dbReference type="OrthoDB" id="9776005at2"/>
<keyword evidence="6" id="KW-0418">Kinase</keyword>
<name>A0A2T4Z6W5_9BACL</name>
<dbReference type="Gene3D" id="3.40.930.10">
    <property type="entry name" value="Mannitol-specific EII, Chain A"/>
    <property type="match status" value="1"/>
</dbReference>
<proteinExistence type="predicted"/>
<accession>A0A2T4Z6W5</accession>
<dbReference type="InterPro" id="IPR051351">
    <property type="entry name" value="Ascorbate-PTS_EIIA_comp"/>
</dbReference>
<evidence type="ECO:0000256" key="5">
    <source>
        <dbReference type="ARBA" id="ARBA00022683"/>
    </source>
</evidence>
<evidence type="ECO:0000259" key="7">
    <source>
        <dbReference type="PROSITE" id="PS51094"/>
    </source>
</evidence>
<comment type="caution">
    <text evidence="8">The sequence shown here is derived from an EMBL/GenBank/DDBJ whole genome shotgun (WGS) entry which is preliminary data.</text>
</comment>
<feature type="domain" description="PTS EIIA type-2" evidence="7">
    <location>
        <begin position="2"/>
        <end position="145"/>
    </location>
</feature>
<dbReference type="PANTHER" id="PTHR36203">
    <property type="entry name" value="ASCORBATE-SPECIFIC PTS SYSTEM EIIA COMPONENT"/>
    <property type="match status" value="1"/>
</dbReference>
<dbReference type="GO" id="GO:0009401">
    <property type="term" value="P:phosphoenolpyruvate-dependent sugar phosphotransferase system"/>
    <property type="evidence" value="ECO:0007669"/>
    <property type="project" value="UniProtKB-KW"/>
</dbReference>
<gene>
    <name evidence="8" type="ORF">C8J48_0177</name>
</gene>
<evidence type="ECO:0000256" key="4">
    <source>
        <dbReference type="ARBA" id="ARBA00022679"/>
    </source>
</evidence>
<evidence type="ECO:0000256" key="3">
    <source>
        <dbReference type="ARBA" id="ARBA00022490"/>
    </source>
</evidence>
<keyword evidence="2" id="KW-0813">Transport</keyword>
<protein>
    <submittedName>
        <fullName evidence="8">PTS system IIA component (L-Asc family)</fullName>
    </submittedName>
</protein>
<evidence type="ECO:0000256" key="1">
    <source>
        <dbReference type="ARBA" id="ARBA00004496"/>
    </source>
</evidence>
<dbReference type="GO" id="GO:0016301">
    <property type="term" value="F:kinase activity"/>
    <property type="evidence" value="ECO:0007669"/>
    <property type="project" value="UniProtKB-KW"/>
</dbReference>
<dbReference type="Pfam" id="PF00359">
    <property type="entry name" value="PTS_EIIA_2"/>
    <property type="match status" value="1"/>
</dbReference>
<dbReference type="EMBL" id="PZZP01000001">
    <property type="protein sequence ID" value="PTM57627.1"/>
    <property type="molecule type" value="Genomic_DNA"/>
</dbReference>
<reference evidence="8 9" key="1">
    <citation type="submission" date="2018-04" db="EMBL/GenBank/DDBJ databases">
        <title>Genomic Encyclopedia of Archaeal and Bacterial Type Strains, Phase II (KMG-II): from individual species to whole genera.</title>
        <authorList>
            <person name="Goeker M."/>
        </authorList>
    </citation>
    <scope>NUCLEOTIDE SEQUENCE [LARGE SCALE GENOMIC DNA]</scope>
    <source>
        <strain evidence="8 9">DSM 45169</strain>
    </source>
</reference>
<dbReference type="Proteomes" id="UP000241639">
    <property type="component" value="Unassembled WGS sequence"/>
</dbReference>
<dbReference type="RefSeq" id="WP_107724512.1">
    <property type="nucleotide sequence ID" value="NZ_PZZP01000001.1"/>
</dbReference>
<comment type="subcellular location">
    <subcellularLocation>
        <location evidence="1">Cytoplasm</location>
    </subcellularLocation>
</comment>
<dbReference type="CDD" id="cd00211">
    <property type="entry name" value="PTS_IIA_fru"/>
    <property type="match status" value="1"/>
</dbReference>
<keyword evidence="3" id="KW-0963">Cytoplasm</keyword>
<sequence>MAFLQPSLIRLQEPIGEPQDAIRIAGDLLQKNNHVEARYVDAMVAAYQKHGPYFVIAPGIAVPHARPEDGVIRAAVSMVQMTEGVAFGSEANDPVYLIFALAADSNQNHLQLLQRLSLLLGNEENVERLRNAKAPNEIRNFLKENSI</sequence>
<dbReference type="GO" id="GO:0005737">
    <property type="term" value="C:cytoplasm"/>
    <property type="evidence" value="ECO:0007669"/>
    <property type="project" value="UniProtKB-SubCell"/>
</dbReference>
<organism evidence="8 9">
    <name type="scientific">Desmospora activa DSM 45169</name>
    <dbReference type="NCBI Taxonomy" id="1121389"/>
    <lineage>
        <taxon>Bacteria</taxon>
        <taxon>Bacillati</taxon>
        <taxon>Bacillota</taxon>
        <taxon>Bacilli</taxon>
        <taxon>Bacillales</taxon>
        <taxon>Thermoactinomycetaceae</taxon>
        <taxon>Desmospora</taxon>
    </lineage>
</organism>
<evidence type="ECO:0000313" key="9">
    <source>
        <dbReference type="Proteomes" id="UP000241639"/>
    </source>
</evidence>
<dbReference type="SUPFAM" id="SSF55804">
    <property type="entry name" value="Phoshotransferase/anion transport protein"/>
    <property type="match status" value="1"/>
</dbReference>
<dbReference type="InterPro" id="IPR002178">
    <property type="entry name" value="PTS_EIIA_type-2_dom"/>
</dbReference>
<dbReference type="PANTHER" id="PTHR36203:SF5">
    <property type="entry name" value="PTS SYSTEM, EIIA COMPONENT"/>
    <property type="match status" value="1"/>
</dbReference>
<keyword evidence="9" id="KW-1185">Reference proteome</keyword>
<dbReference type="PROSITE" id="PS51094">
    <property type="entry name" value="PTS_EIIA_TYPE_2"/>
    <property type="match status" value="1"/>
</dbReference>
<evidence type="ECO:0000313" key="8">
    <source>
        <dbReference type="EMBL" id="PTM57627.1"/>
    </source>
</evidence>
<keyword evidence="4" id="KW-0808">Transferase</keyword>
<dbReference type="AlphaFoldDB" id="A0A2T4Z6W5"/>
<dbReference type="InterPro" id="IPR016152">
    <property type="entry name" value="PTrfase/Anion_transptr"/>
</dbReference>